<evidence type="ECO:0000256" key="1">
    <source>
        <dbReference type="ARBA" id="ARBA00022801"/>
    </source>
</evidence>
<evidence type="ECO:0000313" key="4">
    <source>
        <dbReference type="Proteomes" id="UP001054854"/>
    </source>
</evidence>
<keyword evidence="1" id="KW-0378">Hydrolase</keyword>
<evidence type="ECO:0000313" key="3">
    <source>
        <dbReference type="EMBL" id="GHJ32359.1"/>
    </source>
</evidence>
<protein>
    <submittedName>
        <fullName evidence="3">Esterase</fullName>
    </submittedName>
</protein>
<feature type="domain" description="BD-FAE-like" evidence="2">
    <location>
        <begin position="63"/>
        <end position="165"/>
    </location>
</feature>
<organism evidence="3 4">
    <name type="scientific">Streptomyces hygroscopicus</name>
    <dbReference type="NCBI Taxonomy" id="1912"/>
    <lineage>
        <taxon>Bacteria</taxon>
        <taxon>Bacillati</taxon>
        <taxon>Actinomycetota</taxon>
        <taxon>Actinomycetes</taxon>
        <taxon>Kitasatosporales</taxon>
        <taxon>Streptomycetaceae</taxon>
        <taxon>Streptomyces</taxon>
        <taxon>Streptomyces violaceusniger group</taxon>
    </lineage>
</organism>
<evidence type="ECO:0000259" key="2">
    <source>
        <dbReference type="Pfam" id="PF20434"/>
    </source>
</evidence>
<comment type="caution">
    <text evidence="3">The sequence shown here is derived from an EMBL/GenBank/DDBJ whole genome shotgun (WGS) entry which is preliminary data.</text>
</comment>
<dbReference type="PANTHER" id="PTHR48081:SF33">
    <property type="entry name" value="KYNURENINE FORMAMIDASE"/>
    <property type="match status" value="1"/>
</dbReference>
<reference evidence="3" key="1">
    <citation type="submission" date="2024-05" db="EMBL/GenBank/DDBJ databases">
        <title>Whole genome shotgun sequence of Streptomyces hygroscopicus NBRC 113678.</title>
        <authorList>
            <person name="Komaki H."/>
            <person name="Tamura T."/>
        </authorList>
    </citation>
    <scope>NUCLEOTIDE SEQUENCE</scope>
    <source>
        <strain evidence="3">N11-34</strain>
    </source>
</reference>
<dbReference type="EMBL" id="BNEK01000005">
    <property type="protein sequence ID" value="GHJ32359.1"/>
    <property type="molecule type" value="Genomic_DNA"/>
</dbReference>
<accession>A0ABQ3U9S9</accession>
<dbReference type="PANTHER" id="PTHR48081">
    <property type="entry name" value="AB HYDROLASE SUPERFAMILY PROTEIN C4A8.06C"/>
    <property type="match status" value="1"/>
</dbReference>
<dbReference type="InterPro" id="IPR049492">
    <property type="entry name" value="BD-FAE-like_dom"/>
</dbReference>
<dbReference type="Gene3D" id="3.40.50.1820">
    <property type="entry name" value="alpha/beta hydrolase"/>
    <property type="match status" value="1"/>
</dbReference>
<dbReference type="SUPFAM" id="SSF53474">
    <property type="entry name" value="alpha/beta-Hydrolases"/>
    <property type="match status" value="1"/>
</dbReference>
<name>A0ABQ3U9S9_STRHY</name>
<gene>
    <name evidence="3" type="ORF">TPA0910_67920</name>
</gene>
<dbReference type="Pfam" id="PF20434">
    <property type="entry name" value="BD-FAE"/>
    <property type="match status" value="1"/>
</dbReference>
<dbReference type="Proteomes" id="UP001054854">
    <property type="component" value="Unassembled WGS sequence"/>
</dbReference>
<dbReference type="InterPro" id="IPR029058">
    <property type="entry name" value="AB_hydrolase_fold"/>
</dbReference>
<dbReference type="RefSeq" id="WP_236258985.1">
    <property type="nucleotide sequence ID" value="NZ_BNEK01000005.1"/>
</dbReference>
<keyword evidence="4" id="KW-1185">Reference proteome</keyword>
<dbReference type="InterPro" id="IPR050300">
    <property type="entry name" value="GDXG_lipolytic_enzyme"/>
</dbReference>
<sequence>MIIDGNERGREWLDAEYNVRAGIPDHEEIFARWTAESERLRASAGERVVQSVGYGHHPNQAFDVYRPVASTGADPLLVFVHGGYWQSLDKSMFGFLAEPYTARGVCFVSLDYRLAPEAEMDDIVADVRAGVAEIARNAPQFGADPERIFIAGHSAGGHLATTLMATPWEDRGLPRDLVRGACAISGLYDLEPIQACYLNDKLGMTPETARRNSPLRQAPAHPSPLIVTYGGDESSEFARQQAELVGAWSARGVPCQVVDQADGHHFDAVERLAHDGPLREAVLAMVCQP</sequence>
<proteinExistence type="predicted"/>